<dbReference type="RefSeq" id="WP_123204322.1">
    <property type="nucleotide sequence ID" value="NZ_RBEE01000003.1"/>
</dbReference>
<organism evidence="1 2">
    <name type="scientific">Pedobacter jejuensis</name>
    <dbReference type="NCBI Taxonomy" id="1268550"/>
    <lineage>
        <taxon>Bacteria</taxon>
        <taxon>Pseudomonadati</taxon>
        <taxon>Bacteroidota</taxon>
        <taxon>Sphingobacteriia</taxon>
        <taxon>Sphingobacteriales</taxon>
        <taxon>Sphingobacteriaceae</taxon>
        <taxon>Pedobacter</taxon>
    </lineage>
</organism>
<dbReference type="Proteomes" id="UP000274046">
    <property type="component" value="Unassembled WGS sequence"/>
</dbReference>
<protein>
    <submittedName>
        <fullName evidence="1">Uncharacterized protein</fullName>
    </submittedName>
</protein>
<proteinExistence type="predicted"/>
<reference evidence="1 2" key="1">
    <citation type="submission" date="2018-10" db="EMBL/GenBank/DDBJ databases">
        <title>Genome sequencing of Pedobacter jejuensis TNB23.</title>
        <authorList>
            <person name="Cho Y.-J."/>
            <person name="Cho A."/>
            <person name="Kim O.-S."/>
        </authorList>
    </citation>
    <scope>NUCLEOTIDE SEQUENCE [LARGE SCALE GENOMIC DNA]</scope>
    <source>
        <strain evidence="1 2">TNB23</strain>
    </source>
</reference>
<dbReference type="Pfam" id="PF08253">
    <property type="entry name" value="Leader_Erm"/>
    <property type="match status" value="1"/>
</dbReference>
<name>A0A3N0C1J4_9SPHI</name>
<sequence length="14" mass="1815">MFIINKDRYQPNLY</sequence>
<evidence type="ECO:0000313" key="2">
    <source>
        <dbReference type="Proteomes" id="UP000274046"/>
    </source>
</evidence>
<accession>A0A3N0C1J4</accession>
<gene>
    <name evidence="1" type="ORF">D7004_02075</name>
</gene>
<comment type="caution">
    <text evidence="1">The sequence shown here is derived from an EMBL/GenBank/DDBJ whole genome shotgun (WGS) entry which is preliminary data.</text>
</comment>
<evidence type="ECO:0000313" key="1">
    <source>
        <dbReference type="EMBL" id="RNL56144.1"/>
    </source>
</evidence>
<keyword evidence="2" id="KW-1185">Reference proteome</keyword>
<dbReference type="InterPro" id="IPR013204">
    <property type="entry name" value="Leader_Erm"/>
</dbReference>
<dbReference type="EMBL" id="RBEE01000003">
    <property type="protein sequence ID" value="RNL56144.1"/>
    <property type="molecule type" value="Genomic_DNA"/>
</dbReference>